<gene>
    <name evidence="1" type="primary">tssK</name>
    <name evidence="1" type="ORF">IPH26_03710</name>
</gene>
<dbReference type="NCBIfam" id="TIGR03353">
    <property type="entry name" value="VI_chp_4"/>
    <property type="match status" value="1"/>
</dbReference>
<dbReference type="Proteomes" id="UP000807785">
    <property type="component" value="Unassembled WGS sequence"/>
</dbReference>
<dbReference type="EMBL" id="JADJEV010000002">
    <property type="protein sequence ID" value="MBK6972081.1"/>
    <property type="molecule type" value="Genomic_DNA"/>
</dbReference>
<organism evidence="1 2">
    <name type="scientific">Candidatus Methylophosphatis roskildensis</name>
    <dbReference type="NCBI Taxonomy" id="2899263"/>
    <lineage>
        <taxon>Bacteria</taxon>
        <taxon>Pseudomonadati</taxon>
        <taxon>Pseudomonadota</taxon>
        <taxon>Betaproteobacteria</taxon>
        <taxon>Nitrosomonadales</taxon>
        <taxon>Sterolibacteriaceae</taxon>
        <taxon>Candidatus Methylophosphatis</taxon>
    </lineage>
</organism>
<reference evidence="1" key="1">
    <citation type="submission" date="2020-10" db="EMBL/GenBank/DDBJ databases">
        <title>Connecting structure to function with the recovery of over 1000 high-quality activated sludge metagenome-assembled genomes encoding full-length rRNA genes using long-read sequencing.</title>
        <authorList>
            <person name="Singleton C.M."/>
            <person name="Petriglieri F."/>
            <person name="Kristensen J.M."/>
            <person name="Kirkegaard R.H."/>
            <person name="Michaelsen T.Y."/>
            <person name="Andersen M.H."/>
            <person name="Karst S.M."/>
            <person name="Dueholm M.S."/>
            <person name="Nielsen P.H."/>
            <person name="Albertsen M."/>
        </authorList>
    </citation>
    <scope>NUCLEOTIDE SEQUENCE</scope>
    <source>
        <strain evidence="1">Bjer_18-Q3-R1-45_BAT3C.347</strain>
    </source>
</reference>
<dbReference type="InterPro" id="IPR010263">
    <property type="entry name" value="T6SS_TssK"/>
</dbReference>
<sequence>MSWNSKVIWSEGMFLQPQHLQQHDRYIERLIEGRTQPISAYSWGFATLVLDEAALALGKLAIATARGIFGDGTPFDFPADCAGPLPLDFPTDAKEELVVLALPLRRAGSPDANLAGDDPSGLTRYATSEFDVADNTLASGQAALVQVGDLRMKLMLKRDATDAYATLGVARVVERRVDNQLVLDKIYVGPTLAAGGNPILAGYVREIHGLLHQRGEALGARLSQPGRGGVAEIADFLLLQTVNRFEPVFKHLGELSVLHPRELYGNCLMLAGDLCTFSRESRRPPDYPEYIHDDPQACFGPVMTDLRRSLSMVLEQTAIPIELQDRKYGVRVAIVPDHELLRSASFVLAVNAQMPGDALRVRFPTQVKMGPVERLRDLVNLQLPGIVLRPLPVAPRQIPYHSGFTYFELERGSEMWKQLQKSGGLAMHIAGEFPGLELECWAIRG</sequence>
<dbReference type="PANTHER" id="PTHR35566:SF1">
    <property type="entry name" value="TYPE VI SECRETION SYSTEM BASEPLATE COMPONENT TSSK1"/>
    <property type="match status" value="1"/>
</dbReference>
<accession>A0A9D7E1D6</accession>
<proteinExistence type="predicted"/>
<comment type="caution">
    <text evidence="1">The sequence shown here is derived from an EMBL/GenBank/DDBJ whole genome shotgun (WGS) entry which is preliminary data.</text>
</comment>
<evidence type="ECO:0000313" key="1">
    <source>
        <dbReference type="EMBL" id="MBK6972081.1"/>
    </source>
</evidence>
<protein>
    <submittedName>
        <fullName evidence="1">Type VI secretion system baseplate subunit TssK</fullName>
    </submittedName>
</protein>
<evidence type="ECO:0000313" key="2">
    <source>
        <dbReference type="Proteomes" id="UP000807785"/>
    </source>
</evidence>
<dbReference type="PANTHER" id="PTHR35566">
    <property type="entry name" value="BLR3599 PROTEIN"/>
    <property type="match status" value="1"/>
</dbReference>
<dbReference type="Pfam" id="PF05936">
    <property type="entry name" value="T6SS_VasE"/>
    <property type="match status" value="1"/>
</dbReference>
<dbReference type="AlphaFoldDB" id="A0A9D7E1D6"/>
<name>A0A9D7E1D6_9PROT</name>